<gene>
    <name evidence="2" type="ORF">Mic7113_1016</name>
</gene>
<dbReference type="PANTHER" id="PTHR42912:SF80">
    <property type="entry name" value="METHYLTRANSFERASE DOMAIN-CONTAINING PROTEIN"/>
    <property type="match status" value="1"/>
</dbReference>
<dbReference type="SUPFAM" id="SSF53335">
    <property type="entry name" value="S-adenosyl-L-methionine-dependent methyltransferases"/>
    <property type="match status" value="1"/>
</dbReference>
<reference evidence="2 3" key="1">
    <citation type="submission" date="2012-06" db="EMBL/GenBank/DDBJ databases">
        <title>Finished chromosome of genome of Microcoleus sp. PCC 7113.</title>
        <authorList>
            <consortium name="US DOE Joint Genome Institute"/>
            <person name="Gugger M."/>
            <person name="Coursin T."/>
            <person name="Rippka R."/>
            <person name="Tandeau De Marsac N."/>
            <person name="Huntemann M."/>
            <person name="Wei C.-L."/>
            <person name="Han J."/>
            <person name="Detter J.C."/>
            <person name="Han C."/>
            <person name="Tapia R."/>
            <person name="Chen A."/>
            <person name="Kyrpides N."/>
            <person name="Mavromatis K."/>
            <person name="Markowitz V."/>
            <person name="Szeto E."/>
            <person name="Ivanova N."/>
            <person name="Pagani I."/>
            <person name="Pati A."/>
            <person name="Goodwin L."/>
            <person name="Nordberg H.P."/>
            <person name="Cantor M.N."/>
            <person name="Hua S.X."/>
            <person name="Woyke T."/>
            <person name="Kerfeld C.A."/>
        </authorList>
    </citation>
    <scope>NUCLEOTIDE SEQUENCE [LARGE SCALE GENOMIC DNA]</scope>
    <source>
        <strain evidence="2 3">PCC 7113</strain>
    </source>
</reference>
<sequence length="234" mass="27224">MFKQPNHLDREDEVLRLYYEDLASEYDNSRFDNSYGRYIDCQEREILSRWLGNAQTQSILDLACGTGRFLSLATAGLDLSPRMIEVARTKHPDKEFIQASASHIPIEASQYDAVFSLHLFMHLSQTKIKAIVDECYRILRPNGILIFDIPSAFRRKLISYKAEDWHGATSFSQNDIHQLCTEKWQLEELVGVNFLPIHRFPHPTRPLLLPIDKFLSHSFLKSLSSYYFVKLIKL</sequence>
<dbReference type="CDD" id="cd02440">
    <property type="entry name" value="AdoMet_MTases"/>
    <property type="match status" value="1"/>
</dbReference>
<dbReference type="GO" id="GO:0008757">
    <property type="term" value="F:S-adenosylmethionine-dependent methyltransferase activity"/>
    <property type="evidence" value="ECO:0007669"/>
    <property type="project" value="InterPro"/>
</dbReference>
<dbReference type="Pfam" id="PF08241">
    <property type="entry name" value="Methyltransf_11"/>
    <property type="match status" value="1"/>
</dbReference>
<dbReference type="OrthoDB" id="529208at2"/>
<keyword evidence="3" id="KW-1185">Reference proteome</keyword>
<dbReference type="HOGENOM" id="CLU_1183955_0_0_3"/>
<dbReference type="InterPro" id="IPR013216">
    <property type="entry name" value="Methyltransf_11"/>
</dbReference>
<dbReference type="InterPro" id="IPR029063">
    <property type="entry name" value="SAM-dependent_MTases_sf"/>
</dbReference>
<dbReference type="Proteomes" id="UP000010471">
    <property type="component" value="Chromosome"/>
</dbReference>
<dbReference type="PANTHER" id="PTHR42912">
    <property type="entry name" value="METHYLTRANSFERASE"/>
    <property type="match status" value="1"/>
</dbReference>
<dbReference type="InterPro" id="IPR050508">
    <property type="entry name" value="Methyltransf_Superfamily"/>
</dbReference>
<evidence type="ECO:0000259" key="1">
    <source>
        <dbReference type="Pfam" id="PF08241"/>
    </source>
</evidence>
<dbReference type="Gene3D" id="3.40.50.150">
    <property type="entry name" value="Vaccinia Virus protein VP39"/>
    <property type="match status" value="1"/>
</dbReference>
<evidence type="ECO:0000313" key="3">
    <source>
        <dbReference type="Proteomes" id="UP000010471"/>
    </source>
</evidence>
<accession>K9WAR2</accession>
<dbReference type="EMBL" id="CP003630">
    <property type="protein sequence ID" value="AFZ16911.1"/>
    <property type="molecule type" value="Genomic_DNA"/>
</dbReference>
<dbReference type="KEGG" id="mic:Mic7113_1016"/>
<protein>
    <submittedName>
        <fullName evidence="2">Methylase involved in ubiquinone/menaquinone biosynthesis</fullName>
    </submittedName>
</protein>
<keyword evidence="2" id="KW-0830">Ubiquinone</keyword>
<proteinExistence type="predicted"/>
<dbReference type="GO" id="GO:0032259">
    <property type="term" value="P:methylation"/>
    <property type="evidence" value="ECO:0007669"/>
    <property type="project" value="UniProtKB-KW"/>
</dbReference>
<name>K9WAR2_9CYAN</name>
<feature type="domain" description="Methyltransferase type 11" evidence="1">
    <location>
        <begin position="60"/>
        <end position="147"/>
    </location>
</feature>
<dbReference type="AlphaFoldDB" id="K9WAR2"/>
<keyword evidence="2" id="KW-0808">Transferase</keyword>
<dbReference type="eggNOG" id="COG2226">
    <property type="taxonomic scope" value="Bacteria"/>
</dbReference>
<keyword evidence="2" id="KW-0489">Methyltransferase</keyword>
<dbReference type="RefSeq" id="WP_015181071.1">
    <property type="nucleotide sequence ID" value="NC_019738.1"/>
</dbReference>
<evidence type="ECO:0000313" key="2">
    <source>
        <dbReference type="EMBL" id="AFZ16911.1"/>
    </source>
</evidence>
<organism evidence="2 3">
    <name type="scientific">Allocoleopsis franciscana PCC 7113</name>
    <dbReference type="NCBI Taxonomy" id="1173027"/>
    <lineage>
        <taxon>Bacteria</taxon>
        <taxon>Bacillati</taxon>
        <taxon>Cyanobacteriota</taxon>
        <taxon>Cyanophyceae</taxon>
        <taxon>Coleofasciculales</taxon>
        <taxon>Coleofasciculaceae</taxon>
        <taxon>Allocoleopsis</taxon>
        <taxon>Allocoleopsis franciscana</taxon>
    </lineage>
</organism>